<evidence type="ECO:0000313" key="5">
    <source>
        <dbReference type="Proteomes" id="UP001059617"/>
    </source>
</evidence>
<dbReference type="SUPFAM" id="SSF47336">
    <property type="entry name" value="ACP-like"/>
    <property type="match status" value="1"/>
</dbReference>
<evidence type="ECO:0000259" key="3">
    <source>
        <dbReference type="PROSITE" id="PS50075"/>
    </source>
</evidence>
<keyword evidence="2" id="KW-0597">Phosphoprotein</keyword>
<dbReference type="Gene3D" id="1.10.1200.10">
    <property type="entry name" value="ACP-like"/>
    <property type="match status" value="1"/>
</dbReference>
<dbReference type="EMBL" id="CP073720">
    <property type="protein sequence ID" value="UWP87592.1"/>
    <property type="molecule type" value="Genomic_DNA"/>
</dbReference>
<evidence type="ECO:0000256" key="2">
    <source>
        <dbReference type="ARBA" id="ARBA00022553"/>
    </source>
</evidence>
<dbReference type="Proteomes" id="UP001059617">
    <property type="component" value="Chromosome"/>
</dbReference>
<dbReference type="SUPFAM" id="SSF56801">
    <property type="entry name" value="Acetyl-CoA synthetase-like"/>
    <property type="match status" value="1"/>
</dbReference>
<dbReference type="InterPro" id="IPR036736">
    <property type="entry name" value="ACP-like_sf"/>
</dbReference>
<evidence type="ECO:0000256" key="1">
    <source>
        <dbReference type="ARBA" id="ARBA00022450"/>
    </source>
</evidence>
<sequence>MAIREDEPGVKEIVAYLVGPDAVIPEVAEYAAGYLSQYLLPAVYVKLDALPLTPSGKVDRQALPVPTTRDREARTGVSEVASLIEADIAEVWRDLLQVNQIGRNQNFFAAGGTSLSALQMLHRIKTRFGVAVTVRQFFNAPTIAGVAAYLEKALVAELAALSDDDVAERLGDPGGVSR</sequence>
<name>A0ABY5WC08_9ACTN</name>
<protein>
    <submittedName>
        <fullName evidence="4">Phosphopantetheine-binding protein</fullName>
    </submittedName>
</protein>
<dbReference type="PROSITE" id="PS50075">
    <property type="entry name" value="CARRIER"/>
    <property type="match status" value="1"/>
</dbReference>
<reference evidence="4" key="2">
    <citation type="submission" date="2022-09" db="EMBL/GenBank/DDBJ databases">
        <title>Biosynthetic gene clusters of Dactylosporangioum fulvum.</title>
        <authorList>
            <person name="Caradec T."/>
        </authorList>
    </citation>
    <scope>NUCLEOTIDE SEQUENCE</scope>
    <source>
        <strain evidence="4">NRRL B-16292</strain>
    </source>
</reference>
<reference evidence="4" key="1">
    <citation type="submission" date="2021-04" db="EMBL/GenBank/DDBJ databases">
        <authorList>
            <person name="Hartkoorn R.C."/>
            <person name="Beaudoing E."/>
            <person name="Hot D."/>
        </authorList>
    </citation>
    <scope>NUCLEOTIDE SEQUENCE</scope>
    <source>
        <strain evidence="4">NRRL B-16292</strain>
    </source>
</reference>
<proteinExistence type="predicted"/>
<dbReference type="SMART" id="SM00823">
    <property type="entry name" value="PKS_PP"/>
    <property type="match status" value="1"/>
</dbReference>
<dbReference type="Gene3D" id="3.30.300.30">
    <property type="match status" value="1"/>
</dbReference>
<dbReference type="InterPro" id="IPR009081">
    <property type="entry name" value="PP-bd_ACP"/>
</dbReference>
<dbReference type="InterPro" id="IPR020806">
    <property type="entry name" value="PKS_PP-bd"/>
</dbReference>
<feature type="domain" description="Carrier" evidence="3">
    <location>
        <begin position="79"/>
        <end position="154"/>
    </location>
</feature>
<evidence type="ECO:0000313" key="4">
    <source>
        <dbReference type="EMBL" id="UWP87592.1"/>
    </source>
</evidence>
<dbReference type="InterPro" id="IPR045851">
    <property type="entry name" value="AMP-bd_C_sf"/>
</dbReference>
<dbReference type="Pfam" id="PF00550">
    <property type="entry name" value="PP-binding"/>
    <property type="match status" value="1"/>
</dbReference>
<dbReference type="PANTHER" id="PTHR45527">
    <property type="entry name" value="NONRIBOSOMAL PEPTIDE SYNTHETASE"/>
    <property type="match status" value="1"/>
</dbReference>
<gene>
    <name evidence="4" type="ORF">Dfulv_34120</name>
</gene>
<keyword evidence="1" id="KW-0596">Phosphopantetheine</keyword>
<dbReference type="PANTHER" id="PTHR45527:SF1">
    <property type="entry name" value="FATTY ACID SYNTHASE"/>
    <property type="match status" value="1"/>
</dbReference>
<keyword evidence="5" id="KW-1185">Reference proteome</keyword>
<accession>A0ABY5WC08</accession>
<organism evidence="4 5">
    <name type="scientific">Dactylosporangium fulvum</name>
    <dbReference type="NCBI Taxonomy" id="53359"/>
    <lineage>
        <taxon>Bacteria</taxon>
        <taxon>Bacillati</taxon>
        <taxon>Actinomycetota</taxon>
        <taxon>Actinomycetes</taxon>
        <taxon>Micromonosporales</taxon>
        <taxon>Micromonosporaceae</taxon>
        <taxon>Dactylosporangium</taxon>
    </lineage>
</organism>